<evidence type="ECO:0000256" key="7">
    <source>
        <dbReference type="RuleBase" id="RU366065"/>
    </source>
</evidence>
<comment type="subcellular location">
    <subcellularLocation>
        <location evidence="7">Endoplasmic reticulum</location>
    </subcellularLocation>
    <subcellularLocation>
        <location evidence="7">Golgi apparatus</location>
        <location evidence="7">cis-Golgi network</location>
    </subcellularLocation>
    <subcellularLocation>
        <location evidence="1">Golgi apparatus</location>
    </subcellularLocation>
</comment>
<dbReference type="PANTHER" id="PTHR23249">
    <property type="entry name" value="TRAFFICKING PROTEIN PARTICLE COMPLEX SUBUNIT"/>
    <property type="match status" value="1"/>
</dbReference>
<dbReference type="Pfam" id="PF04099">
    <property type="entry name" value="Sybindin"/>
    <property type="match status" value="1"/>
</dbReference>
<protein>
    <recommendedName>
        <fullName evidence="7">Trafficking protein particle complex subunit</fullName>
    </recommendedName>
</protein>
<feature type="compositionally biased region" description="Low complexity" evidence="8">
    <location>
        <begin position="105"/>
        <end position="131"/>
    </location>
</feature>
<feature type="region of interest" description="Disordered" evidence="8">
    <location>
        <begin position="105"/>
        <end position="152"/>
    </location>
</feature>
<dbReference type="EMBL" id="KE721517">
    <property type="protein sequence ID" value="ERF68519.1"/>
    <property type="molecule type" value="Genomic_DNA"/>
</dbReference>
<dbReference type="GeneID" id="19240606"/>
<accession>U1HI16</accession>
<evidence type="ECO:0000256" key="1">
    <source>
        <dbReference type="ARBA" id="ARBA00004555"/>
    </source>
</evidence>
<evidence type="ECO:0000313" key="9">
    <source>
        <dbReference type="EMBL" id="ERF68519.1"/>
    </source>
</evidence>
<dbReference type="InterPro" id="IPR011012">
    <property type="entry name" value="Longin-like_dom_sf"/>
</dbReference>
<dbReference type="OrthoDB" id="246406at2759"/>
<dbReference type="AlphaFoldDB" id="U1HI16"/>
<dbReference type="GO" id="GO:0005794">
    <property type="term" value="C:Golgi apparatus"/>
    <property type="evidence" value="ECO:0007669"/>
    <property type="project" value="UniProtKB-SubCell"/>
</dbReference>
<comment type="subunit">
    <text evidence="7">Part of the multisubunit transport protein particle (TRAPP) complex.</text>
</comment>
<dbReference type="OMA" id="YHREFQS"/>
<evidence type="ECO:0000256" key="8">
    <source>
        <dbReference type="SAM" id="MobiDB-lite"/>
    </source>
</evidence>
<dbReference type="GO" id="GO:0005783">
    <property type="term" value="C:endoplasmic reticulum"/>
    <property type="evidence" value="ECO:0007669"/>
    <property type="project" value="UniProtKB-SubCell"/>
</dbReference>
<keyword evidence="5 7" id="KW-0333">Golgi apparatus</keyword>
<dbReference type="SMART" id="SM01399">
    <property type="entry name" value="Sybindin"/>
    <property type="match status" value="1"/>
</dbReference>
<feature type="compositionally biased region" description="Polar residues" evidence="8">
    <location>
        <begin position="132"/>
        <end position="148"/>
    </location>
</feature>
<keyword evidence="10" id="KW-1185">Reference proteome</keyword>
<dbReference type="GO" id="GO:0030008">
    <property type="term" value="C:TRAPP complex"/>
    <property type="evidence" value="ECO:0007669"/>
    <property type="project" value="UniProtKB-UniRule"/>
</dbReference>
<keyword evidence="3 7" id="KW-0256">Endoplasmic reticulum</keyword>
<dbReference type="PANTHER" id="PTHR23249:SF15">
    <property type="entry name" value="TRAFFICKING PROTEIN PARTICLE COMPLEX SUBUNIT 4"/>
    <property type="match status" value="1"/>
</dbReference>
<evidence type="ECO:0000256" key="2">
    <source>
        <dbReference type="ARBA" id="ARBA00022448"/>
    </source>
</evidence>
<proteinExistence type="inferred from homology"/>
<comment type="similarity">
    <text evidence="6">Belongs to the TRAPP small subunits family. TRAPPC4 subfamily.</text>
</comment>
<reference evidence="10" key="1">
    <citation type="journal article" date="2014" name="BMC Genomics">
        <title>Genome characteristics reveal the impact of lichenization on lichen-forming fungus Endocarpon pusillum Hedwig (Verrucariales, Ascomycota).</title>
        <authorList>
            <person name="Wang Y.-Y."/>
            <person name="Liu B."/>
            <person name="Zhang X.-Y."/>
            <person name="Zhou Q.-M."/>
            <person name="Zhang T."/>
            <person name="Li H."/>
            <person name="Yu Y.-F."/>
            <person name="Zhang X.-L."/>
            <person name="Hao X.-Y."/>
            <person name="Wang M."/>
            <person name="Wang L."/>
            <person name="Wei J.-C."/>
        </authorList>
    </citation>
    <scope>NUCLEOTIDE SEQUENCE [LARGE SCALE GENOMIC DNA]</scope>
    <source>
        <strain evidence="10">Z07020 / HMAS-L-300199</strain>
    </source>
</reference>
<evidence type="ECO:0000256" key="6">
    <source>
        <dbReference type="ARBA" id="ARBA00038179"/>
    </source>
</evidence>
<dbReference type="Gene3D" id="3.30.450.70">
    <property type="match status" value="1"/>
</dbReference>
<dbReference type="HOGENOM" id="CLU_053380_2_0_1"/>
<dbReference type="CDD" id="cd14856">
    <property type="entry name" value="TRAPPC4_synbindin"/>
    <property type="match status" value="1"/>
</dbReference>
<gene>
    <name evidence="9" type="ORF">EPUS_05658</name>
</gene>
<sequence length="231" mass="25724">MTLPVHVTDPSIGSLPCRCRSCTFFACYYYPPPQLTLSLPITPHGPYYCYRTVYTLLIINKAGGLVYNRDFSPSPNPSVEKISTNDYLVLAGTFHGVHAITKSLTPRIPTRNPTSSSRPNSNPNASNIAPSLDNNPPSSQQIQTTTPNPNLPVTGLETLETSFFRLTCFQTHTGTKFLLITDPLMPNVDAVMKGVYERYADHVMKNPFYQLEMPIRVEGWDRAVGQWLGGR</sequence>
<evidence type="ECO:0000256" key="5">
    <source>
        <dbReference type="ARBA" id="ARBA00023034"/>
    </source>
</evidence>
<evidence type="ECO:0000313" key="10">
    <source>
        <dbReference type="Proteomes" id="UP000019373"/>
    </source>
</evidence>
<keyword evidence="2 7" id="KW-0813">Transport</keyword>
<name>U1HI16_ENDPU</name>
<dbReference type="eggNOG" id="KOG3369">
    <property type="taxonomic scope" value="Eukaryota"/>
</dbReference>
<evidence type="ECO:0000256" key="4">
    <source>
        <dbReference type="ARBA" id="ARBA00022892"/>
    </source>
</evidence>
<keyword evidence="4 7" id="KW-0931">ER-Golgi transport</keyword>
<dbReference type="InterPro" id="IPR007233">
    <property type="entry name" value="TRAPPC"/>
</dbReference>
<dbReference type="GO" id="GO:0006888">
    <property type="term" value="P:endoplasmic reticulum to Golgi vesicle-mediated transport"/>
    <property type="evidence" value="ECO:0007669"/>
    <property type="project" value="UniProtKB-UniRule"/>
</dbReference>
<dbReference type="RefSeq" id="XP_007805870.1">
    <property type="nucleotide sequence ID" value="XM_007807679.1"/>
</dbReference>
<dbReference type="SUPFAM" id="SSF64356">
    <property type="entry name" value="SNARE-like"/>
    <property type="match status" value="1"/>
</dbReference>
<dbReference type="Proteomes" id="UP000019373">
    <property type="component" value="Unassembled WGS sequence"/>
</dbReference>
<evidence type="ECO:0000256" key="3">
    <source>
        <dbReference type="ARBA" id="ARBA00022824"/>
    </source>
</evidence>
<organism evidence="9 10">
    <name type="scientific">Endocarpon pusillum (strain Z07020 / HMAS-L-300199)</name>
    <name type="common">Lichen-forming fungus</name>
    <dbReference type="NCBI Taxonomy" id="1263415"/>
    <lineage>
        <taxon>Eukaryota</taxon>
        <taxon>Fungi</taxon>
        <taxon>Dikarya</taxon>
        <taxon>Ascomycota</taxon>
        <taxon>Pezizomycotina</taxon>
        <taxon>Eurotiomycetes</taxon>
        <taxon>Chaetothyriomycetidae</taxon>
        <taxon>Verrucariales</taxon>
        <taxon>Verrucariaceae</taxon>
        <taxon>Endocarpon</taxon>
    </lineage>
</organism>